<dbReference type="OrthoDB" id="66964at2759"/>
<dbReference type="InterPro" id="IPR044248">
    <property type="entry name" value="DPH3/4-like"/>
</dbReference>
<evidence type="ECO:0000259" key="8">
    <source>
        <dbReference type="PROSITE" id="PS51074"/>
    </source>
</evidence>
<dbReference type="PANTHER" id="PTHR21454">
    <property type="entry name" value="DPH3 HOMOLOG-RELATED"/>
    <property type="match status" value="1"/>
</dbReference>
<dbReference type="GO" id="GO:0046872">
    <property type="term" value="F:metal ion binding"/>
    <property type="evidence" value="ECO:0007669"/>
    <property type="project" value="UniProtKB-KW"/>
</dbReference>
<feature type="domain" description="DPH-type MB" evidence="8">
    <location>
        <begin position="3"/>
        <end position="59"/>
    </location>
</feature>
<comment type="pathway">
    <text evidence="1">Protein modification; peptidyl-diphthamide biosynthesis.</text>
</comment>
<gene>
    <name evidence="9" type="ORF">BB561_002768</name>
</gene>
<accession>A0A2T9YPF8</accession>
<dbReference type="PANTHER" id="PTHR21454:SF31">
    <property type="entry name" value="DIPHTHAMIDE BIOSYNTHESIS PROTEIN 3"/>
    <property type="match status" value="1"/>
</dbReference>
<comment type="catalytic activity">
    <reaction evidence="7">
        <text>2 [3Fe-4S](0)-[protein] + 2 Fe(2+)-[Dph3] + NADH = 2 [4Fe-4S](1+)-[protein] + 2 [Dph3] + NAD(+) + H(+)</text>
        <dbReference type="Rhea" id="RHEA:71239"/>
        <dbReference type="Rhea" id="RHEA-COMP:17997"/>
        <dbReference type="Rhea" id="RHEA-COMP:17998"/>
        <dbReference type="Rhea" id="RHEA-COMP:18001"/>
        <dbReference type="Rhea" id="RHEA-COMP:18002"/>
        <dbReference type="ChEBI" id="CHEBI:15378"/>
        <dbReference type="ChEBI" id="CHEBI:29033"/>
        <dbReference type="ChEBI" id="CHEBI:33723"/>
        <dbReference type="ChEBI" id="CHEBI:47402"/>
        <dbReference type="ChEBI" id="CHEBI:57540"/>
        <dbReference type="ChEBI" id="CHEBI:57945"/>
        <dbReference type="ChEBI" id="CHEBI:83228"/>
    </reaction>
</comment>
<comment type="caution">
    <text evidence="9">The sequence shown here is derived from an EMBL/GenBank/DDBJ whole genome shotgun (WGS) entry which is preliminary data.</text>
</comment>
<dbReference type="Pfam" id="PF05207">
    <property type="entry name" value="Zn_ribbon_CSL"/>
    <property type="match status" value="1"/>
</dbReference>
<dbReference type="STRING" id="133385.A0A2T9YPF8"/>
<comment type="catalytic activity">
    <reaction evidence="5">
        <text>[3Fe-4S](1+)-[protein] + Fe(2+)-[Dph3] = [3Fe-4S](0)-[protein] + Fe(3+)-[Dph3]</text>
        <dbReference type="Rhea" id="RHEA:71235"/>
        <dbReference type="Rhea" id="RHEA-COMP:17996"/>
        <dbReference type="Rhea" id="RHEA-COMP:17997"/>
        <dbReference type="Rhea" id="RHEA-COMP:18002"/>
        <dbReference type="Rhea" id="RHEA-COMP:18003"/>
        <dbReference type="ChEBI" id="CHEBI:29033"/>
        <dbReference type="ChEBI" id="CHEBI:29034"/>
        <dbReference type="ChEBI" id="CHEBI:33751"/>
        <dbReference type="ChEBI" id="CHEBI:47402"/>
        <dbReference type="ChEBI" id="CHEBI:83228"/>
    </reaction>
</comment>
<comment type="similarity">
    <text evidence="4">Belongs to the DPH3 family.</text>
</comment>
<reference evidence="9 10" key="1">
    <citation type="journal article" date="2018" name="MBio">
        <title>Comparative Genomics Reveals the Core Gene Toolbox for the Fungus-Insect Symbiosis.</title>
        <authorList>
            <person name="Wang Y."/>
            <person name="Stata M."/>
            <person name="Wang W."/>
            <person name="Stajich J.E."/>
            <person name="White M.M."/>
            <person name="Moncalvo J.M."/>
        </authorList>
    </citation>
    <scope>NUCLEOTIDE SEQUENCE [LARGE SCALE GENOMIC DNA]</scope>
    <source>
        <strain evidence="9 10">SWE-8-4</strain>
    </source>
</reference>
<name>A0A2T9YPF8_9FUNG</name>
<evidence type="ECO:0000313" key="9">
    <source>
        <dbReference type="EMBL" id="PVU94144.1"/>
    </source>
</evidence>
<evidence type="ECO:0000256" key="3">
    <source>
        <dbReference type="ARBA" id="ARBA00023004"/>
    </source>
</evidence>
<dbReference type="EMBL" id="MBFR01000100">
    <property type="protein sequence ID" value="PVU94144.1"/>
    <property type="molecule type" value="Genomic_DNA"/>
</dbReference>
<evidence type="ECO:0000256" key="6">
    <source>
        <dbReference type="ARBA" id="ARBA00041070"/>
    </source>
</evidence>
<keyword evidence="2" id="KW-0479">Metal-binding</keyword>
<dbReference type="FunFam" id="3.10.660.10:FF:000001">
    <property type="entry name" value="Diphthamide biosynthesis 3"/>
    <property type="match status" value="1"/>
</dbReference>
<evidence type="ECO:0000256" key="4">
    <source>
        <dbReference type="ARBA" id="ARBA00024032"/>
    </source>
</evidence>
<keyword evidence="10" id="KW-1185">Reference proteome</keyword>
<organism evidence="9 10">
    <name type="scientific">Smittium simulii</name>
    <dbReference type="NCBI Taxonomy" id="133385"/>
    <lineage>
        <taxon>Eukaryota</taxon>
        <taxon>Fungi</taxon>
        <taxon>Fungi incertae sedis</taxon>
        <taxon>Zoopagomycota</taxon>
        <taxon>Kickxellomycotina</taxon>
        <taxon>Harpellomycetes</taxon>
        <taxon>Harpellales</taxon>
        <taxon>Legeriomycetaceae</taxon>
        <taxon>Smittium</taxon>
    </lineage>
</organism>
<keyword evidence="3" id="KW-0408">Iron</keyword>
<dbReference type="AlphaFoldDB" id="A0A2T9YPF8"/>
<dbReference type="Proteomes" id="UP000245383">
    <property type="component" value="Unassembled WGS sequence"/>
</dbReference>
<sequence length="78" mass="8817">MSYYDSVEIEDMEFDEDLGIYSYPCPCGDKFQITIEDLYNGEEAASCPSCSLLLQVIYDPDEFTDPENEIVLAEPLAC</sequence>
<dbReference type="InterPro" id="IPR007872">
    <property type="entry name" value="DPH_MB_dom"/>
</dbReference>
<dbReference type="PROSITE" id="PS51074">
    <property type="entry name" value="DPH_MB"/>
    <property type="match status" value="1"/>
</dbReference>
<dbReference type="UniPathway" id="UPA00559"/>
<evidence type="ECO:0000256" key="7">
    <source>
        <dbReference type="ARBA" id="ARBA00048125"/>
    </source>
</evidence>
<protein>
    <recommendedName>
        <fullName evidence="6">Diphthamide biosynthesis protein 3</fullName>
    </recommendedName>
</protein>
<dbReference type="SUPFAM" id="SSF144217">
    <property type="entry name" value="CSL zinc finger"/>
    <property type="match status" value="1"/>
</dbReference>
<dbReference type="InterPro" id="IPR036671">
    <property type="entry name" value="DPH_MB_sf"/>
</dbReference>
<evidence type="ECO:0000256" key="5">
    <source>
        <dbReference type="ARBA" id="ARBA00036267"/>
    </source>
</evidence>
<evidence type="ECO:0000256" key="2">
    <source>
        <dbReference type="ARBA" id="ARBA00022723"/>
    </source>
</evidence>
<dbReference type="GO" id="GO:0017183">
    <property type="term" value="P:protein histidyl modification to diphthamide"/>
    <property type="evidence" value="ECO:0007669"/>
    <property type="project" value="UniProtKB-UniPathway"/>
</dbReference>
<evidence type="ECO:0000313" key="10">
    <source>
        <dbReference type="Proteomes" id="UP000245383"/>
    </source>
</evidence>
<dbReference type="Gene3D" id="3.10.660.10">
    <property type="entry name" value="DPH Zinc finger"/>
    <property type="match status" value="1"/>
</dbReference>
<evidence type="ECO:0000256" key="1">
    <source>
        <dbReference type="ARBA" id="ARBA00005156"/>
    </source>
</evidence>
<proteinExistence type="inferred from homology"/>